<evidence type="ECO:0000256" key="7">
    <source>
        <dbReference type="ARBA" id="ARBA00022801"/>
    </source>
</evidence>
<dbReference type="SUPFAM" id="SSF56219">
    <property type="entry name" value="DNase I-like"/>
    <property type="match status" value="1"/>
</dbReference>
<dbReference type="GO" id="GO:0070260">
    <property type="term" value="F:5'-tyrosyl-DNA phosphodiesterase activity"/>
    <property type="evidence" value="ECO:0007669"/>
    <property type="project" value="TreeGrafter"/>
</dbReference>
<comment type="subcellular location">
    <subcellularLocation>
        <location evidence="3">Nucleus</location>
        <location evidence="3">PML body</location>
    </subcellularLocation>
</comment>
<evidence type="ECO:0000256" key="5">
    <source>
        <dbReference type="ARBA" id="ARBA00022723"/>
    </source>
</evidence>
<dbReference type="InterPro" id="IPR005135">
    <property type="entry name" value="Endo/exonuclease/phosphatase"/>
</dbReference>
<evidence type="ECO:0000256" key="3">
    <source>
        <dbReference type="ARBA" id="ARBA00004322"/>
    </source>
</evidence>
<dbReference type="Gene3D" id="3.60.10.10">
    <property type="entry name" value="Endonuclease/exonuclease/phosphatase"/>
    <property type="match status" value="1"/>
</dbReference>
<organism evidence="12 13">
    <name type="scientific">Aspergillus homomorphus (strain CBS 101889)</name>
    <dbReference type="NCBI Taxonomy" id="1450537"/>
    <lineage>
        <taxon>Eukaryota</taxon>
        <taxon>Fungi</taxon>
        <taxon>Dikarya</taxon>
        <taxon>Ascomycota</taxon>
        <taxon>Pezizomycotina</taxon>
        <taxon>Eurotiomycetes</taxon>
        <taxon>Eurotiomycetidae</taxon>
        <taxon>Eurotiales</taxon>
        <taxon>Aspergillaceae</taxon>
        <taxon>Aspergillus</taxon>
        <taxon>Aspergillus subgen. Circumdati</taxon>
    </lineage>
</organism>
<dbReference type="RefSeq" id="XP_025547390.1">
    <property type="nucleotide sequence ID" value="XM_025690662.1"/>
</dbReference>
<evidence type="ECO:0000256" key="1">
    <source>
        <dbReference type="ARBA" id="ARBA00001936"/>
    </source>
</evidence>
<keyword evidence="10" id="KW-0539">Nucleus</keyword>
<dbReference type="InterPro" id="IPR051547">
    <property type="entry name" value="TDP2-like"/>
</dbReference>
<reference evidence="12 13" key="1">
    <citation type="submission" date="2018-02" db="EMBL/GenBank/DDBJ databases">
        <title>The genomes of Aspergillus section Nigri reveals drivers in fungal speciation.</title>
        <authorList>
            <consortium name="DOE Joint Genome Institute"/>
            <person name="Vesth T.C."/>
            <person name="Nybo J."/>
            <person name="Theobald S."/>
            <person name="Brandl J."/>
            <person name="Frisvad J.C."/>
            <person name="Nielsen K.F."/>
            <person name="Lyhne E.K."/>
            <person name="Kogle M.E."/>
            <person name="Kuo A."/>
            <person name="Riley R."/>
            <person name="Clum A."/>
            <person name="Nolan M."/>
            <person name="Lipzen A."/>
            <person name="Salamov A."/>
            <person name="Henrissat B."/>
            <person name="Wiebenga A."/>
            <person name="De vries R.P."/>
            <person name="Grigoriev I.V."/>
            <person name="Mortensen U.H."/>
            <person name="Andersen M.R."/>
            <person name="Baker S.E."/>
        </authorList>
    </citation>
    <scope>NUCLEOTIDE SEQUENCE [LARGE SCALE GENOMIC DNA]</scope>
    <source>
        <strain evidence="12 13">CBS 101889</strain>
    </source>
</reference>
<evidence type="ECO:0000256" key="10">
    <source>
        <dbReference type="ARBA" id="ARBA00023242"/>
    </source>
</evidence>
<comment type="cofactor">
    <cofactor evidence="2">
        <name>Mg(2+)</name>
        <dbReference type="ChEBI" id="CHEBI:18420"/>
    </cofactor>
</comment>
<dbReference type="OrthoDB" id="9975959at2759"/>
<keyword evidence="6" id="KW-0227">DNA damage</keyword>
<dbReference type="GeneID" id="37194951"/>
<evidence type="ECO:0000256" key="8">
    <source>
        <dbReference type="ARBA" id="ARBA00022842"/>
    </source>
</evidence>
<dbReference type="Pfam" id="PF03372">
    <property type="entry name" value="Exo_endo_phos"/>
    <property type="match status" value="1"/>
</dbReference>
<protein>
    <recommendedName>
        <fullName evidence="11">Endonuclease/exonuclease/phosphatase domain-containing protein</fullName>
    </recommendedName>
</protein>
<keyword evidence="7" id="KW-0378">Hydrolase</keyword>
<comment type="cofactor">
    <cofactor evidence="1">
        <name>Mn(2+)</name>
        <dbReference type="ChEBI" id="CHEBI:29035"/>
    </cofactor>
</comment>
<evidence type="ECO:0000256" key="9">
    <source>
        <dbReference type="ARBA" id="ARBA00023204"/>
    </source>
</evidence>
<dbReference type="GO" id="GO:0003697">
    <property type="term" value="F:single-stranded DNA binding"/>
    <property type="evidence" value="ECO:0007669"/>
    <property type="project" value="TreeGrafter"/>
</dbReference>
<keyword evidence="13" id="KW-1185">Reference proteome</keyword>
<feature type="domain" description="Endonuclease/exonuclease/phosphatase" evidence="11">
    <location>
        <begin position="70"/>
        <end position="289"/>
    </location>
</feature>
<dbReference type="PANTHER" id="PTHR15822:SF4">
    <property type="entry name" value="TYROSYL-DNA PHOSPHODIESTERASE 2"/>
    <property type="match status" value="1"/>
</dbReference>
<dbReference type="Proteomes" id="UP000248961">
    <property type="component" value="Unassembled WGS sequence"/>
</dbReference>
<gene>
    <name evidence="12" type="ORF">BO97DRAFT_223334</name>
</gene>
<dbReference type="GO" id="GO:0004518">
    <property type="term" value="F:nuclease activity"/>
    <property type="evidence" value="ECO:0007669"/>
    <property type="project" value="UniProtKB-KW"/>
</dbReference>
<keyword evidence="4" id="KW-0540">Nuclease</keyword>
<proteinExistence type="predicted"/>
<evidence type="ECO:0000256" key="2">
    <source>
        <dbReference type="ARBA" id="ARBA00001946"/>
    </source>
</evidence>
<keyword evidence="8" id="KW-0460">Magnesium</keyword>
<name>A0A395HKV1_ASPHC</name>
<dbReference type="InterPro" id="IPR036691">
    <property type="entry name" value="Endo/exonu/phosph_ase_sf"/>
</dbReference>
<dbReference type="GO" id="GO:0046872">
    <property type="term" value="F:metal ion binding"/>
    <property type="evidence" value="ECO:0007669"/>
    <property type="project" value="UniProtKB-KW"/>
</dbReference>
<dbReference type="GO" id="GO:0005737">
    <property type="term" value="C:cytoplasm"/>
    <property type="evidence" value="ECO:0007669"/>
    <property type="project" value="TreeGrafter"/>
</dbReference>
<keyword evidence="9" id="KW-0234">DNA repair</keyword>
<sequence length="339" mass="37994">MDLYARARTSIRAWLKETPLPPAGDAHPHFQFWHQYDPNVQQWIPTYSDATSNDHPEPVRGNDPSNLVLLTWNIDAGASRVQERVTEILTYITQLNHPVDILFLQEVSHPALQQLLQDERIRGSWLSSEPDGATWNGRPFTTVTLLSKARLALYAGSNTHNIVVGPVWRVKFPSHFARDALCCDIFVPSRSEAEASCATRVRLVNVHLDSLPIKPSHRPRQISIVSSLLRAAGRGLVAGDFNPLLDEDIELLEFNGLTDAWTSLHPQEPGYTWGLDGQQPFPPNRLDKIGTLGLTASTIEILEPKRVGHTFIPDQTLTDDAPLWSDHHGLLLSFRLAEE</sequence>
<dbReference type="EMBL" id="KZ824317">
    <property type="protein sequence ID" value="RAL08236.1"/>
    <property type="molecule type" value="Genomic_DNA"/>
</dbReference>
<evidence type="ECO:0000259" key="11">
    <source>
        <dbReference type="Pfam" id="PF03372"/>
    </source>
</evidence>
<evidence type="ECO:0000313" key="12">
    <source>
        <dbReference type="EMBL" id="RAL08236.1"/>
    </source>
</evidence>
<dbReference type="PANTHER" id="PTHR15822">
    <property type="entry name" value="TRAF AND TNF RECEPTOR-ASSOCIATED PROTEIN"/>
    <property type="match status" value="1"/>
</dbReference>
<dbReference type="CDD" id="cd09080">
    <property type="entry name" value="TDP2"/>
    <property type="match status" value="1"/>
</dbReference>
<dbReference type="VEuPathDB" id="FungiDB:BO97DRAFT_223334"/>
<evidence type="ECO:0000256" key="6">
    <source>
        <dbReference type="ARBA" id="ARBA00022763"/>
    </source>
</evidence>
<evidence type="ECO:0000256" key="4">
    <source>
        <dbReference type="ARBA" id="ARBA00022722"/>
    </source>
</evidence>
<accession>A0A395HKV1</accession>
<dbReference type="GO" id="GO:0006302">
    <property type="term" value="P:double-strand break repair"/>
    <property type="evidence" value="ECO:0007669"/>
    <property type="project" value="TreeGrafter"/>
</dbReference>
<evidence type="ECO:0000313" key="13">
    <source>
        <dbReference type="Proteomes" id="UP000248961"/>
    </source>
</evidence>
<keyword evidence="5" id="KW-0479">Metal-binding</keyword>
<dbReference type="AlphaFoldDB" id="A0A395HKV1"/>